<evidence type="ECO:0000313" key="3">
    <source>
        <dbReference type="EMBL" id="REE96559.1"/>
    </source>
</evidence>
<dbReference type="PANTHER" id="PTHR43384:SF14">
    <property type="entry name" value="ESX-1 SECRETION-ASSOCIATED PROTEIN ESPI"/>
    <property type="match status" value="1"/>
</dbReference>
<protein>
    <submittedName>
        <fullName evidence="3">MinD-like ATPase involved in chromosome partitioning or flagellar assembly</fullName>
    </submittedName>
</protein>
<dbReference type="GO" id="GO:0005829">
    <property type="term" value="C:cytosol"/>
    <property type="evidence" value="ECO:0007669"/>
    <property type="project" value="TreeGrafter"/>
</dbReference>
<gene>
    <name evidence="3" type="ORF">DFJ69_1996</name>
</gene>
<dbReference type="Pfam" id="PF01656">
    <property type="entry name" value="CbiA"/>
    <property type="match status" value="1"/>
</dbReference>
<keyword evidence="3" id="KW-0282">Flagellum</keyword>
<feature type="domain" description="CobQ/CobB/MinD/ParA nucleotide binding" evidence="2">
    <location>
        <begin position="175"/>
        <end position="306"/>
    </location>
</feature>
<reference evidence="3 4" key="1">
    <citation type="submission" date="2018-08" db="EMBL/GenBank/DDBJ databases">
        <title>Sequencing the genomes of 1000 actinobacteria strains.</title>
        <authorList>
            <person name="Klenk H.-P."/>
        </authorList>
    </citation>
    <scope>NUCLEOTIDE SEQUENCE [LARGE SCALE GENOMIC DNA]</scope>
    <source>
        <strain evidence="3 4">DSM 43927</strain>
    </source>
</reference>
<dbReference type="SUPFAM" id="SSF52540">
    <property type="entry name" value="P-loop containing nucleoside triphosphate hydrolases"/>
    <property type="match status" value="1"/>
</dbReference>
<feature type="region of interest" description="Disordered" evidence="1">
    <location>
        <begin position="1"/>
        <end position="94"/>
    </location>
</feature>
<evidence type="ECO:0000259" key="2">
    <source>
        <dbReference type="Pfam" id="PF01656"/>
    </source>
</evidence>
<organism evidence="3 4">
    <name type="scientific">Thermomonospora umbrina</name>
    <dbReference type="NCBI Taxonomy" id="111806"/>
    <lineage>
        <taxon>Bacteria</taxon>
        <taxon>Bacillati</taxon>
        <taxon>Actinomycetota</taxon>
        <taxon>Actinomycetes</taxon>
        <taxon>Streptosporangiales</taxon>
        <taxon>Thermomonosporaceae</taxon>
        <taxon>Thermomonospora</taxon>
    </lineage>
</organism>
<dbReference type="Proteomes" id="UP000256661">
    <property type="component" value="Unassembled WGS sequence"/>
</dbReference>
<keyword evidence="3" id="KW-0969">Cilium</keyword>
<dbReference type="InterPro" id="IPR027417">
    <property type="entry name" value="P-loop_NTPase"/>
</dbReference>
<feature type="compositionally biased region" description="Low complexity" evidence="1">
    <location>
        <begin position="73"/>
        <end position="85"/>
    </location>
</feature>
<name>A0A3D9SKW4_9ACTN</name>
<dbReference type="PANTHER" id="PTHR43384">
    <property type="entry name" value="SEPTUM SITE-DETERMINING PROTEIN MIND HOMOLOG, CHLOROPLASTIC-RELATED"/>
    <property type="match status" value="1"/>
</dbReference>
<dbReference type="GO" id="GO:0005524">
    <property type="term" value="F:ATP binding"/>
    <property type="evidence" value="ECO:0007669"/>
    <property type="project" value="TreeGrafter"/>
</dbReference>
<dbReference type="InterPro" id="IPR050625">
    <property type="entry name" value="ParA/MinD_ATPase"/>
</dbReference>
<dbReference type="EMBL" id="QTTT01000001">
    <property type="protein sequence ID" value="REE96559.1"/>
    <property type="molecule type" value="Genomic_DNA"/>
</dbReference>
<proteinExistence type="predicted"/>
<dbReference type="Gene3D" id="3.40.50.300">
    <property type="entry name" value="P-loop containing nucleotide triphosphate hydrolases"/>
    <property type="match status" value="1"/>
</dbReference>
<keyword evidence="3" id="KW-0966">Cell projection</keyword>
<dbReference type="GO" id="GO:0051782">
    <property type="term" value="P:negative regulation of cell division"/>
    <property type="evidence" value="ECO:0007669"/>
    <property type="project" value="TreeGrafter"/>
</dbReference>
<dbReference type="GO" id="GO:0016887">
    <property type="term" value="F:ATP hydrolysis activity"/>
    <property type="evidence" value="ECO:0007669"/>
    <property type="project" value="TreeGrafter"/>
</dbReference>
<evidence type="ECO:0000313" key="4">
    <source>
        <dbReference type="Proteomes" id="UP000256661"/>
    </source>
</evidence>
<comment type="caution">
    <text evidence="3">The sequence shown here is derived from an EMBL/GenBank/DDBJ whole genome shotgun (WGS) entry which is preliminary data.</text>
</comment>
<dbReference type="GO" id="GO:0009898">
    <property type="term" value="C:cytoplasmic side of plasma membrane"/>
    <property type="evidence" value="ECO:0007669"/>
    <property type="project" value="TreeGrafter"/>
</dbReference>
<feature type="compositionally biased region" description="Low complexity" evidence="1">
    <location>
        <begin position="53"/>
        <end position="66"/>
    </location>
</feature>
<evidence type="ECO:0000256" key="1">
    <source>
        <dbReference type="SAM" id="MobiDB-lite"/>
    </source>
</evidence>
<accession>A0A3D9SKW4</accession>
<keyword evidence="4" id="KW-1185">Reference proteome</keyword>
<dbReference type="AlphaFoldDB" id="A0A3D9SKW4"/>
<sequence length="419" mass="43035">MPSVPAVRDHVRPSEAAPSGPGSLARPPGRPDLDATTTDPPPFVGQPGRTHDVSAAVSPWAPAAASDQGPGTPVIGGSPESSESGPPVPSVSAGDAAGARFVDGARQQTYDQVDHQAGQMSADALVRRRAHGDSALRRVGRGVRKAVGASAAGDLRETTGVAQRIQSPVPSCRRIAVTSIRGGAGKTTVAALLAAVIAEHRDDRVLAMDADSGLGSLPLRLGAQPERSMHDLAAAQPRSWEETAQFLATTEQGLWLLSATARGRVSELELETFQTAAAGVGRYFSAAVIDCGAGIVARLQRGVLASAHAQVFVTPGTVDGALSARQTLSWFVGSGYEELLSRTVVALVTHSPHADGDADLERARQVLSDGGLPVVVVPYDRHLATGTAISPARVSGTVRAAASWIAAEVFARSLTGGAV</sequence>
<dbReference type="InterPro" id="IPR002586">
    <property type="entry name" value="CobQ/CobB/MinD/ParA_Nub-bd_dom"/>
</dbReference>